<organism evidence="2 3">
    <name type="scientific">Candidatus Ruthenibacterium avium</name>
    <dbReference type="NCBI Taxonomy" id="2838751"/>
    <lineage>
        <taxon>Bacteria</taxon>
        <taxon>Bacillati</taxon>
        <taxon>Bacillota</taxon>
        <taxon>Clostridia</taxon>
        <taxon>Eubacteriales</taxon>
        <taxon>Oscillospiraceae</taxon>
        <taxon>Ruthenibacterium</taxon>
    </lineage>
</organism>
<proteinExistence type="predicted"/>
<feature type="transmembrane region" description="Helical" evidence="1">
    <location>
        <begin position="518"/>
        <end position="539"/>
    </location>
</feature>
<feature type="transmembrane region" description="Helical" evidence="1">
    <location>
        <begin position="329"/>
        <end position="354"/>
    </location>
</feature>
<keyword evidence="1" id="KW-0812">Transmembrane</keyword>
<name>A0A9D2S0M9_9FIRM</name>
<gene>
    <name evidence="2" type="ORF">H9943_04465</name>
</gene>
<keyword evidence="1" id="KW-1133">Transmembrane helix</keyword>
<feature type="transmembrane region" description="Helical" evidence="1">
    <location>
        <begin position="413"/>
        <end position="431"/>
    </location>
</feature>
<feature type="transmembrane region" description="Helical" evidence="1">
    <location>
        <begin position="20"/>
        <end position="41"/>
    </location>
</feature>
<feature type="transmembrane region" description="Helical" evidence="1">
    <location>
        <begin position="443"/>
        <end position="464"/>
    </location>
</feature>
<keyword evidence="1" id="KW-0472">Membrane</keyword>
<evidence type="ECO:0000256" key="1">
    <source>
        <dbReference type="SAM" id="Phobius"/>
    </source>
</evidence>
<feature type="transmembrane region" description="Helical" evidence="1">
    <location>
        <begin position="479"/>
        <end position="497"/>
    </location>
</feature>
<feature type="transmembrane region" description="Helical" evidence="1">
    <location>
        <begin position="248"/>
        <end position="271"/>
    </location>
</feature>
<comment type="caution">
    <text evidence="2">The sequence shown here is derived from an EMBL/GenBank/DDBJ whole genome shotgun (WGS) entry which is preliminary data.</text>
</comment>
<dbReference type="Pfam" id="PF09913">
    <property type="entry name" value="DUF2142"/>
    <property type="match status" value="1"/>
</dbReference>
<sequence>MKQGHSFLQALRADDKKRSALFWVLGYLFILLCGAGLVYYWRVIYGFDDVSPLTATAWVCAFFSAMYAVVFLTARFVRQSLPIKAGLLIFFAGLCFTVANPPLQAPDETMHFVRSYALGSGDFTFDRCRDYPEDVDALVQAFPGFYYSELVATNERSMAQGFVLYQQILSGEEPAREEASTLTQQFLYYLPQAAGIALGRAFGADALSCMYGARVVNLLVYALFCGLAVYCASSFVPLLIALCASPPALFIVSSCSPDALFLGACWLFIGICLSDCFSKKRALALVGCFALMYCTKNTALAMLPLIALVAKPQGFSPRWNPLLKKSWRYQAALAAVCLAAALVLFQLLSAYTALVSNYGRVEYALEGIDGAAQLQFILSNPLRYLAVFVYTLYRDKGNLFSSGAFGWMDMVEPFVSYFTPLVWMFAAALCARDGAKRGMKTAWVMLICAGGMYAVTYTGLYLTSTPVTLREINGVQTRYMMTGFFALFALAAVLIGRSDVLQDTQRQRVAKTPPAWRMLHFSYCFAVICAILLFQNYYIGTTI</sequence>
<feature type="transmembrane region" description="Helical" evidence="1">
    <location>
        <begin position="215"/>
        <end position="242"/>
    </location>
</feature>
<reference evidence="2" key="1">
    <citation type="journal article" date="2021" name="PeerJ">
        <title>Extensive microbial diversity within the chicken gut microbiome revealed by metagenomics and culture.</title>
        <authorList>
            <person name="Gilroy R."/>
            <person name="Ravi A."/>
            <person name="Getino M."/>
            <person name="Pursley I."/>
            <person name="Horton D.L."/>
            <person name="Alikhan N.F."/>
            <person name="Baker D."/>
            <person name="Gharbi K."/>
            <person name="Hall N."/>
            <person name="Watson M."/>
            <person name="Adriaenssens E.M."/>
            <person name="Foster-Nyarko E."/>
            <person name="Jarju S."/>
            <person name="Secka A."/>
            <person name="Antonio M."/>
            <person name="Oren A."/>
            <person name="Chaudhuri R.R."/>
            <person name="La Ragione R."/>
            <person name="Hildebrand F."/>
            <person name="Pallen M.J."/>
        </authorList>
    </citation>
    <scope>NUCLEOTIDE SEQUENCE</scope>
    <source>
        <strain evidence="2">ChiBcec8-14828</strain>
    </source>
</reference>
<feature type="transmembrane region" description="Helical" evidence="1">
    <location>
        <begin position="283"/>
        <end position="309"/>
    </location>
</feature>
<dbReference type="EMBL" id="DWYA01000045">
    <property type="protein sequence ID" value="HJB39632.1"/>
    <property type="molecule type" value="Genomic_DNA"/>
</dbReference>
<feature type="transmembrane region" description="Helical" evidence="1">
    <location>
        <begin position="374"/>
        <end position="393"/>
    </location>
</feature>
<dbReference type="InterPro" id="IPR018674">
    <property type="entry name" value="DUF2142_membrane"/>
</dbReference>
<evidence type="ECO:0000313" key="2">
    <source>
        <dbReference type="EMBL" id="HJB39632.1"/>
    </source>
</evidence>
<evidence type="ECO:0000313" key="3">
    <source>
        <dbReference type="Proteomes" id="UP000824209"/>
    </source>
</evidence>
<dbReference type="Proteomes" id="UP000824209">
    <property type="component" value="Unassembled WGS sequence"/>
</dbReference>
<accession>A0A9D2S0M9</accession>
<protein>
    <submittedName>
        <fullName evidence="2">DUF2142 domain-containing protein</fullName>
    </submittedName>
</protein>
<dbReference type="AlphaFoldDB" id="A0A9D2S0M9"/>
<reference evidence="2" key="2">
    <citation type="submission" date="2021-04" db="EMBL/GenBank/DDBJ databases">
        <authorList>
            <person name="Gilroy R."/>
        </authorList>
    </citation>
    <scope>NUCLEOTIDE SEQUENCE</scope>
    <source>
        <strain evidence="2">ChiBcec8-14828</strain>
    </source>
</reference>
<feature type="transmembrane region" description="Helical" evidence="1">
    <location>
        <begin position="53"/>
        <end position="73"/>
    </location>
</feature>